<dbReference type="SUPFAM" id="SSF53850">
    <property type="entry name" value="Periplasmic binding protein-like II"/>
    <property type="match status" value="1"/>
</dbReference>
<proteinExistence type="inferred from homology"/>
<dbReference type="Proteomes" id="UP000218677">
    <property type="component" value="Unassembled WGS sequence"/>
</dbReference>
<feature type="domain" description="Solute-binding protein family 5" evidence="5">
    <location>
        <begin position="68"/>
        <end position="433"/>
    </location>
</feature>
<dbReference type="GO" id="GO:0043190">
    <property type="term" value="C:ATP-binding cassette (ABC) transporter complex"/>
    <property type="evidence" value="ECO:0007669"/>
    <property type="project" value="InterPro"/>
</dbReference>
<dbReference type="GO" id="GO:0030288">
    <property type="term" value="C:outer membrane-bounded periplasmic space"/>
    <property type="evidence" value="ECO:0007669"/>
    <property type="project" value="UniProtKB-ARBA"/>
</dbReference>
<dbReference type="EMBL" id="NWUX01000030">
    <property type="protein sequence ID" value="PCF93757.1"/>
    <property type="molecule type" value="Genomic_DNA"/>
</dbReference>
<dbReference type="InterPro" id="IPR000914">
    <property type="entry name" value="SBP_5_dom"/>
</dbReference>
<evidence type="ECO:0000256" key="4">
    <source>
        <dbReference type="SAM" id="SignalP"/>
    </source>
</evidence>
<evidence type="ECO:0000313" key="7">
    <source>
        <dbReference type="Proteomes" id="UP000218677"/>
    </source>
</evidence>
<reference evidence="7" key="1">
    <citation type="submission" date="2017-09" db="EMBL/GenBank/DDBJ databases">
        <authorList>
            <person name="Cho G.-S."/>
            <person name="Oguntoyinbo F.A."/>
            <person name="Cnockaert M."/>
            <person name="Kabisch J."/>
            <person name="Neve H."/>
            <person name="Bockelmann W."/>
            <person name="Wenning M."/>
            <person name="Franz C.M."/>
            <person name="Vandamme P."/>
        </authorList>
    </citation>
    <scope>NUCLEOTIDE SEQUENCE [LARGE SCALE GENOMIC DNA]</scope>
    <source>
        <strain evidence="7">MBT G8648</strain>
    </source>
</reference>
<dbReference type="InterPro" id="IPR030678">
    <property type="entry name" value="Peptide/Ni-bd"/>
</dbReference>
<sequence>MAKPSQPILLGLALSCLVASNTIQAKEQLVLAVGGEPEQGFDPLLGWGQYGNPLFQSTLLSRSNDLSPQPELATKWSLSEDRLTWTLTLRDDARFADGTPLTADDVAYTFNTAAQAGGRADLSALEEAAAIDEHTVSLRLHAPRITFINQLVTLGIVPHAERENGYSEAYGRHPMGSGPYQLVEWQEGEQLIVERNPYFYGPSPAFERLVFLFTGEDATLSAAHAGQVDIASVPPALAANTPAHMQRVIMESVDNRGILFPMQPAEGEQADSGAPIGNDVTADIAIRQAINLAVDRDTLAEVALHGFGRPAFGPADGLPWSDEGETVAAPNLAQAEELLDNAGWELRNDGLRYKDGLPARFRLTYPSSDTTRQLLAEVSAEMVRPLGIEMQPTGRHWDEIQREALHQDAILFGFGSHSPQEVYYLFHSQHAGNGFYNSGFYANTNVDANLDAAQAAESIEQANQYWRAAQWDGTTGYGVRGDNSWAWLVNLEHVYFANTCLDVGELGVAPHGHGWPITANLLEWQWTCD</sequence>
<dbReference type="RefSeq" id="WP_096654844.1">
    <property type="nucleotide sequence ID" value="NZ_NWUX01000030.1"/>
</dbReference>
<organism evidence="6 7">
    <name type="scientific">Vreelandella nigrificans</name>
    <dbReference type="NCBI Taxonomy" id="2042704"/>
    <lineage>
        <taxon>Bacteria</taxon>
        <taxon>Pseudomonadati</taxon>
        <taxon>Pseudomonadota</taxon>
        <taxon>Gammaproteobacteria</taxon>
        <taxon>Oceanospirillales</taxon>
        <taxon>Halomonadaceae</taxon>
        <taxon>Vreelandella</taxon>
    </lineage>
</organism>
<keyword evidence="2" id="KW-0813">Transport</keyword>
<dbReference type="OrthoDB" id="9801912at2"/>
<gene>
    <name evidence="6" type="ORF">CPA45_20540</name>
</gene>
<name>A0A2A4HH79_9GAMM</name>
<dbReference type="PROSITE" id="PS51257">
    <property type="entry name" value="PROKAR_LIPOPROTEIN"/>
    <property type="match status" value="1"/>
</dbReference>
<dbReference type="Gene3D" id="3.10.105.10">
    <property type="entry name" value="Dipeptide-binding Protein, Domain 3"/>
    <property type="match status" value="1"/>
</dbReference>
<evidence type="ECO:0000259" key="5">
    <source>
        <dbReference type="Pfam" id="PF00496"/>
    </source>
</evidence>
<dbReference type="CDD" id="cd08518">
    <property type="entry name" value="PBP2_NikA_DppA_OppA_like_19"/>
    <property type="match status" value="1"/>
</dbReference>
<dbReference type="PANTHER" id="PTHR30290:SF9">
    <property type="entry name" value="OLIGOPEPTIDE-BINDING PROTEIN APPA"/>
    <property type="match status" value="1"/>
</dbReference>
<feature type="signal peptide" evidence="4">
    <location>
        <begin position="1"/>
        <end position="25"/>
    </location>
</feature>
<dbReference type="PANTHER" id="PTHR30290">
    <property type="entry name" value="PERIPLASMIC BINDING COMPONENT OF ABC TRANSPORTER"/>
    <property type="match status" value="1"/>
</dbReference>
<evidence type="ECO:0000256" key="3">
    <source>
        <dbReference type="ARBA" id="ARBA00022729"/>
    </source>
</evidence>
<keyword evidence="3 4" id="KW-0732">Signal</keyword>
<evidence type="ECO:0000256" key="2">
    <source>
        <dbReference type="ARBA" id="ARBA00022448"/>
    </source>
</evidence>
<evidence type="ECO:0000313" key="6">
    <source>
        <dbReference type="EMBL" id="PCF93757.1"/>
    </source>
</evidence>
<comment type="caution">
    <text evidence="6">The sequence shown here is derived from an EMBL/GenBank/DDBJ whole genome shotgun (WGS) entry which is preliminary data.</text>
</comment>
<dbReference type="GO" id="GO:0015833">
    <property type="term" value="P:peptide transport"/>
    <property type="evidence" value="ECO:0007669"/>
    <property type="project" value="TreeGrafter"/>
</dbReference>
<protein>
    <submittedName>
        <fullName evidence="6">Nickel ABC transporter substrate-binding protein</fullName>
    </submittedName>
</protein>
<dbReference type="AlphaFoldDB" id="A0A2A4HH79"/>
<comment type="similarity">
    <text evidence="1">Belongs to the bacterial solute-binding protein 5 family.</text>
</comment>
<dbReference type="GO" id="GO:1904680">
    <property type="term" value="F:peptide transmembrane transporter activity"/>
    <property type="evidence" value="ECO:0007669"/>
    <property type="project" value="TreeGrafter"/>
</dbReference>
<feature type="chain" id="PRO_5012155669" evidence="4">
    <location>
        <begin position="26"/>
        <end position="529"/>
    </location>
</feature>
<keyword evidence="7" id="KW-1185">Reference proteome</keyword>
<evidence type="ECO:0000256" key="1">
    <source>
        <dbReference type="ARBA" id="ARBA00005695"/>
    </source>
</evidence>
<dbReference type="Pfam" id="PF00496">
    <property type="entry name" value="SBP_bac_5"/>
    <property type="match status" value="1"/>
</dbReference>
<dbReference type="PIRSF" id="PIRSF002741">
    <property type="entry name" value="MppA"/>
    <property type="match status" value="1"/>
</dbReference>
<dbReference type="Gene3D" id="3.40.190.10">
    <property type="entry name" value="Periplasmic binding protein-like II"/>
    <property type="match status" value="1"/>
</dbReference>
<dbReference type="InterPro" id="IPR039424">
    <property type="entry name" value="SBP_5"/>
</dbReference>
<accession>A0A2A4HH79</accession>